<dbReference type="PROSITE" id="PS51078">
    <property type="entry name" value="ICLR_ED"/>
    <property type="match status" value="1"/>
</dbReference>
<protein>
    <submittedName>
        <fullName evidence="6">Transcriptional regulator, IclR family</fullName>
    </submittedName>
</protein>
<evidence type="ECO:0000256" key="2">
    <source>
        <dbReference type="ARBA" id="ARBA00023125"/>
    </source>
</evidence>
<dbReference type="Pfam" id="PF01614">
    <property type="entry name" value="IclR_C"/>
    <property type="match status" value="1"/>
</dbReference>
<dbReference type="Gene3D" id="3.30.450.40">
    <property type="match status" value="1"/>
</dbReference>
<dbReference type="GO" id="GO:0003677">
    <property type="term" value="F:DNA binding"/>
    <property type="evidence" value="ECO:0007669"/>
    <property type="project" value="UniProtKB-KW"/>
</dbReference>
<feature type="domain" description="HTH iclR-type" evidence="4">
    <location>
        <begin position="1"/>
        <end position="63"/>
    </location>
</feature>
<evidence type="ECO:0000259" key="4">
    <source>
        <dbReference type="PROSITE" id="PS51077"/>
    </source>
</evidence>
<dbReference type="PROSITE" id="PS51077">
    <property type="entry name" value="HTH_ICLR"/>
    <property type="match status" value="1"/>
</dbReference>
<dbReference type="InterPro" id="IPR036388">
    <property type="entry name" value="WH-like_DNA-bd_sf"/>
</dbReference>
<comment type="caution">
    <text evidence="6">The sequence shown here is derived from an EMBL/GenBank/DDBJ whole genome shotgun (WGS) entry which is preliminary data.</text>
</comment>
<dbReference type="Proteomes" id="UP000287519">
    <property type="component" value="Unassembled WGS sequence"/>
</dbReference>
<dbReference type="PANTHER" id="PTHR30136:SF35">
    <property type="entry name" value="HTH-TYPE TRANSCRIPTIONAL REGULATOR RV1719"/>
    <property type="match status" value="1"/>
</dbReference>
<accession>A0A402C5D3</accession>
<dbReference type="SUPFAM" id="SSF55781">
    <property type="entry name" value="GAF domain-like"/>
    <property type="match status" value="1"/>
</dbReference>
<name>A0A402C5D3_RHOWR</name>
<dbReference type="InterPro" id="IPR014757">
    <property type="entry name" value="Tscrpt_reg_IclR_C"/>
</dbReference>
<evidence type="ECO:0000256" key="3">
    <source>
        <dbReference type="ARBA" id="ARBA00023163"/>
    </source>
</evidence>
<dbReference type="GO" id="GO:0045892">
    <property type="term" value="P:negative regulation of DNA-templated transcription"/>
    <property type="evidence" value="ECO:0007669"/>
    <property type="project" value="TreeGrafter"/>
</dbReference>
<proteinExistence type="predicted"/>
<evidence type="ECO:0000313" key="7">
    <source>
        <dbReference type="Proteomes" id="UP000287519"/>
    </source>
</evidence>
<organism evidence="6 7">
    <name type="scientific">Rhodococcus wratislaviensis</name>
    <name type="common">Tsukamurella wratislaviensis</name>
    <dbReference type="NCBI Taxonomy" id="44752"/>
    <lineage>
        <taxon>Bacteria</taxon>
        <taxon>Bacillati</taxon>
        <taxon>Actinomycetota</taxon>
        <taxon>Actinomycetes</taxon>
        <taxon>Mycobacteriales</taxon>
        <taxon>Nocardiaceae</taxon>
        <taxon>Rhodococcus</taxon>
    </lineage>
</organism>
<keyword evidence="3" id="KW-0804">Transcription</keyword>
<dbReference type="OrthoDB" id="9807558at2"/>
<dbReference type="InterPro" id="IPR050707">
    <property type="entry name" value="HTH_MetabolicPath_Reg"/>
</dbReference>
<keyword evidence="1" id="KW-0805">Transcription regulation</keyword>
<dbReference type="SMART" id="SM00346">
    <property type="entry name" value="HTH_ICLR"/>
    <property type="match status" value="1"/>
</dbReference>
<dbReference type="InterPro" id="IPR029016">
    <property type="entry name" value="GAF-like_dom_sf"/>
</dbReference>
<dbReference type="InterPro" id="IPR036390">
    <property type="entry name" value="WH_DNA-bd_sf"/>
</dbReference>
<reference evidence="6 7" key="1">
    <citation type="submission" date="2018-11" db="EMBL/GenBank/DDBJ databases">
        <title>Microbial catabolism of amino acid.</title>
        <authorList>
            <person name="Hibi M."/>
            <person name="Ogawa J."/>
        </authorList>
    </citation>
    <scope>NUCLEOTIDE SEQUENCE [LARGE SCALE GENOMIC DNA]</scope>
    <source>
        <strain evidence="6 7">C31-06</strain>
    </source>
</reference>
<dbReference type="Pfam" id="PF09339">
    <property type="entry name" value="HTH_IclR"/>
    <property type="match status" value="1"/>
</dbReference>
<dbReference type="InterPro" id="IPR005471">
    <property type="entry name" value="Tscrpt_reg_IclR_N"/>
</dbReference>
<keyword evidence="2" id="KW-0238">DNA-binding</keyword>
<dbReference type="SUPFAM" id="SSF46785">
    <property type="entry name" value="Winged helix' DNA-binding domain"/>
    <property type="match status" value="1"/>
</dbReference>
<dbReference type="GO" id="GO:0003700">
    <property type="term" value="F:DNA-binding transcription factor activity"/>
    <property type="evidence" value="ECO:0007669"/>
    <property type="project" value="TreeGrafter"/>
</dbReference>
<feature type="domain" description="IclR-ED" evidence="5">
    <location>
        <begin position="64"/>
        <end position="246"/>
    </location>
</feature>
<gene>
    <name evidence="6" type="ORF">Rhow_002379</name>
</gene>
<keyword evidence="7" id="KW-1185">Reference proteome</keyword>
<evidence type="ECO:0000259" key="5">
    <source>
        <dbReference type="PROSITE" id="PS51078"/>
    </source>
</evidence>
<dbReference type="AlphaFoldDB" id="A0A402C5D3"/>
<evidence type="ECO:0000256" key="1">
    <source>
        <dbReference type="ARBA" id="ARBA00023015"/>
    </source>
</evidence>
<dbReference type="PANTHER" id="PTHR30136">
    <property type="entry name" value="HELIX-TURN-HELIX TRANSCRIPTIONAL REGULATOR, ICLR FAMILY"/>
    <property type="match status" value="1"/>
</dbReference>
<sequence>MRSVRTTFQILDAVADNQPVGLSELARRLDIPKSTVQRSLATLADLGWIRPDGHDGTRWVLGDRVRALSERIDDLGRLREAALPILEHLNRETEETIHLAVPEGNLARLVERQDSQHALRLVKAIGTRTVMHAGAAGKAMLAYLPQREIDSYIAGGLSPVTGHTITDPAKLLEEIQAIRKRGYAIGEEELTEGIVSVAAAVCPGGGRPVASISISGPSTRLKAQQYKTYGKLVSDAALELAASLRN</sequence>
<dbReference type="EMBL" id="BHYM01000022">
    <property type="protein sequence ID" value="GCE38855.1"/>
    <property type="molecule type" value="Genomic_DNA"/>
</dbReference>
<evidence type="ECO:0000313" key="6">
    <source>
        <dbReference type="EMBL" id="GCE38855.1"/>
    </source>
</evidence>
<dbReference type="Gene3D" id="1.10.10.10">
    <property type="entry name" value="Winged helix-like DNA-binding domain superfamily/Winged helix DNA-binding domain"/>
    <property type="match status" value="1"/>
</dbReference>